<sequence length="277" mass="30705">MVNRSPARIVCPKMPLLELALLTHSLVAHGQLDLGHLGHALAAPVHTLRAAASTRPGPEPFTYTSEARGGAVQWDPGAPATKATEKLLDLAEAIDDTRTDTTYSHSTRVRRKEGLYHFDCSGMLNWMLARVDKKALETLDRERPVAATYVRTIQKAPTTRARRGWQQVADIEDVEPGDLFSWRRPPNWPKGGNTGHVGIVIARPAPVAHIENAYLVRVIDSTRYKHQDDTRGPDETGFGMGTILFMTDDDRHPIGYAWHGADSSGFYRTDVAFGRIH</sequence>
<comment type="caution">
    <text evidence="1">The sequence shown here is derived from an EMBL/GenBank/DDBJ whole genome shotgun (WGS) entry which is preliminary data.</text>
</comment>
<dbReference type="Proteomes" id="UP000237968">
    <property type="component" value="Unassembled WGS sequence"/>
</dbReference>
<evidence type="ECO:0000313" key="2">
    <source>
        <dbReference type="Proteomes" id="UP000237968"/>
    </source>
</evidence>
<dbReference type="AlphaFoldDB" id="A0A2S9XBC1"/>
<keyword evidence="2" id="KW-1185">Reference proteome</keyword>
<evidence type="ECO:0000313" key="1">
    <source>
        <dbReference type="EMBL" id="PRP90157.1"/>
    </source>
</evidence>
<organism evidence="1 2">
    <name type="scientific">Enhygromyxa salina</name>
    <dbReference type="NCBI Taxonomy" id="215803"/>
    <lineage>
        <taxon>Bacteria</taxon>
        <taxon>Pseudomonadati</taxon>
        <taxon>Myxococcota</taxon>
        <taxon>Polyangia</taxon>
        <taxon>Nannocystales</taxon>
        <taxon>Nannocystaceae</taxon>
        <taxon>Enhygromyxa</taxon>
    </lineage>
</organism>
<reference evidence="1 2" key="1">
    <citation type="submission" date="2018-03" db="EMBL/GenBank/DDBJ databases">
        <title>Draft Genome Sequences of the Obligatory Marine Myxobacteria Enhygromyxa salina SWB005.</title>
        <authorList>
            <person name="Poehlein A."/>
            <person name="Moghaddam J.A."/>
            <person name="Harms H."/>
            <person name="Alanjari M."/>
            <person name="Koenig G.M."/>
            <person name="Daniel R."/>
            <person name="Schaeberle T.F."/>
        </authorList>
    </citation>
    <scope>NUCLEOTIDE SEQUENCE [LARGE SCALE GENOMIC DNA]</scope>
    <source>
        <strain evidence="1 2">SWB005</strain>
    </source>
</reference>
<dbReference type="Gene3D" id="3.90.1720.10">
    <property type="entry name" value="endopeptidase domain like (from Nostoc punctiforme)"/>
    <property type="match status" value="1"/>
</dbReference>
<dbReference type="SUPFAM" id="SSF54001">
    <property type="entry name" value="Cysteine proteinases"/>
    <property type="match status" value="1"/>
</dbReference>
<name>A0A2S9XBC1_9BACT</name>
<protein>
    <submittedName>
        <fullName evidence="1">Uncharacterized protein</fullName>
    </submittedName>
</protein>
<accession>A0A2S9XBC1</accession>
<proteinExistence type="predicted"/>
<dbReference type="EMBL" id="PVNK01000293">
    <property type="protein sequence ID" value="PRP90157.1"/>
    <property type="molecule type" value="Genomic_DNA"/>
</dbReference>
<gene>
    <name evidence="1" type="ORF">ENSA5_67750</name>
</gene>
<dbReference type="InterPro" id="IPR038765">
    <property type="entry name" value="Papain-like_cys_pep_sf"/>
</dbReference>